<evidence type="ECO:0000313" key="3">
    <source>
        <dbReference type="Proteomes" id="UP001153269"/>
    </source>
</evidence>
<dbReference type="AlphaFoldDB" id="A0A9N7UA31"/>
<dbReference type="EMBL" id="CADEAL010001011">
    <property type="protein sequence ID" value="CAB1427989.1"/>
    <property type="molecule type" value="Genomic_DNA"/>
</dbReference>
<sequence>MEGSLVSCDRQSRCSSPVTTVPSALCTELQQFVIRASLWSRRANPGTDVRSMVDCVEEQFVNLWVQSARTGASMEQGLKGNVEFLYDTGITQARAVRLRQYKQARTRHERLPHPATVPNTNNWPFAGTCETAEPGGAPRGSIARSCFGCGFEIPPQPESDKKYRTALADTVPGAR</sequence>
<protein>
    <submittedName>
        <fullName evidence="2">Uncharacterized protein</fullName>
    </submittedName>
</protein>
<accession>A0A9N7UA31</accession>
<evidence type="ECO:0000313" key="2">
    <source>
        <dbReference type="EMBL" id="CAB1427989.1"/>
    </source>
</evidence>
<keyword evidence="3" id="KW-1185">Reference proteome</keyword>
<gene>
    <name evidence="2" type="ORF">PLEPLA_LOCUS15943</name>
</gene>
<evidence type="ECO:0000256" key="1">
    <source>
        <dbReference type="SAM" id="MobiDB-lite"/>
    </source>
</evidence>
<dbReference type="Proteomes" id="UP001153269">
    <property type="component" value="Unassembled WGS sequence"/>
</dbReference>
<name>A0A9N7UA31_PLEPL</name>
<organism evidence="2 3">
    <name type="scientific">Pleuronectes platessa</name>
    <name type="common">European plaice</name>
    <dbReference type="NCBI Taxonomy" id="8262"/>
    <lineage>
        <taxon>Eukaryota</taxon>
        <taxon>Metazoa</taxon>
        <taxon>Chordata</taxon>
        <taxon>Craniata</taxon>
        <taxon>Vertebrata</taxon>
        <taxon>Euteleostomi</taxon>
        <taxon>Actinopterygii</taxon>
        <taxon>Neopterygii</taxon>
        <taxon>Teleostei</taxon>
        <taxon>Neoteleostei</taxon>
        <taxon>Acanthomorphata</taxon>
        <taxon>Carangaria</taxon>
        <taxon>Pleuronectiformes</taxon>
        <taxon>Pleuronectoidei</taxon>
        <taxon>Pleuronectidae</taxon>
        <taxon>Pleuronectes</taxon>
    </lineage>
</organism>
<reference evidence="2" key="1">
    <citation type="submission" date="2020-03" db="EMBL/GenBank/DDBJ databases">
        <authorList>
            <person name="Weist P."/>
        </authorList>
    </citation>
    <scope>NUCLEOTIDE SEQUENCE</scope>
</reference>
<proteinExistence type="predicted"/>
<feature type="region of interest" description="Disordered" evidence="1">
    <location>
        <begin position="154"/>
        <end position="175"/>
    </location>
</feature>
<comment type="caution">
    <text evidence="2">The sequence shown here is derived from an EMBL/GenBank/DDBJ whole genome shotgun (WGS) entry which is preliminary data.</text>
</comment>